<comment type="caution">
    <text evidence="2">The sequence shown here is derived from an EMBL/GenBank/DDBJ whole genome shotgun (WGS) entry which is preliminary data.</text>
</comment>
<feature type="compositionally biased region" description="Basic residues" evidence="1">
    <location>
        <begin position="315"/>
        <end position="324"/>
    </location>
</feature>
<evidence type="ECO:0000256" key="1">
    <source>
        <dbReference type="SAM" id="MobiDB-lite"/>
    </source>
</evidence>
<dbReference type="Proteomes" id="UP001552299">
    <property type="component" value="Unassembled WGS sequence"/>
</dbReference>
<feature type="compositionally biased region" description="Polar residues" evidence="1">
    <location>
        <begin position="189"/>
        <end position="201"/>
    </location>
</feature>
<keyword evidence="3" id="KW-1185">Reference proteome</keyword>
<protein>
    <recommendedName>
        <fullName evidence="4">Zinc knuckle CX2CX4HX4C domain-containing protein</fullName>
    </recommendedName>
</protein>
<accession>A0ABD0VGQ1</accession>
<evidence type="ECO:0000313" key="3">
    <source>
        <dbReference type="Proteomes" id="UP001552299"/>
    </source>
</evidence>
<reference evidence="2 3" key="1">
    <citation type="journal article" date="2024" name="Plant Biotechnol. J.">
        <title>Dendrobium thyrsiflorum genome and its molecular insights into genes involved in important horticultural traits.</title>
        <authorList>
            <person name="Chen B."/>
            <person name="Wang J.Y."/>
            <person name="Zheng P.J."/>
            <person name="Li K.L."/>
            <person name="Liang Y.M."/>
            <person name="Chen X.F."/>
            <person name="Zhang C."/>
            <person name="Zhao X."/>
            <person name="He X."/>
            <person name="Zhang G.Q."/>
            <person name="Liu Z.J."/>
            <person name="Xu Q."/>
        </authorList>
    </citation>
    <scope>NUCLEOTIDE SEQUENCE [LARGE SCALE GENOMIC DNA]</scope>
    <source>
        <strain evidence="2">GZMU011</strain>
    </source>
</reference>
<organism evidence="2 3">
    <name type="scientific">Dendrobium thyrsiflorum</name>
    <name type="common">Pinecone-like raceme dendrobium</name>
    <name type="synonym">Orchid</name>
    <dbReference type="NCBI Taxonomy" id="117978"/>
    <lineage>
        <taxon>Eukaryota</taxon>
        <taxon>Viridiplantae</taxon>
        <taxon>Streptophyta</taxon>
        <taxon>Embryophyta</taxon>
        <taxon>Tracheophyta</taxon>
        <taxon>Spermatophyta</taxon>
        <taxon>Magnoliopsida</taxon>
        <taxon>Liliopsida</taxon>
        <taxon>Asparagales</taxon>
        <taxon>Orchidaceae</taxon>
        <taxon>Epidendroideae</taxon>
        <taxon>Malaxideae</taxon>
        <taxon>Dendrobiinae</taxon>
        <taxon>Dendrobium</taxon>
    </lineage>
</organism>
<dbReference type="EMBL" id="JANQDX010000007">
    <property type="protein sequence ID" value="KAL0921831.1"/>
    <property type="molecule type" value="Genomic_DNA"/>
</dbReference>
<evidence type="ECO:0008006" key="4">
    <source>
        <dbReference type="Google" id="ProtNLM"/>
    </source>
</evidence>
<feature type="compositionally biased region" description="Polar residues" evidence="1">
    <location>
        <begin position="230"/>
        <end position="253"/>
    </location>
</feature>
<proteinExistence type="predicted"/>
<sequence>MAKSTAPNAGYESRSKETVIAIDSGHAVDSEPVIPSMKIPVSGMVANNETEDEQQQEAQRKRLEKVAKVSCATCLSLSGAIITAGVDASAAYPETIPICVDGKIFNLMIQYEWRPSLCSCCNSINHQDDRCPSNPNRVTQVAKPPPKAYRGRSTSRKPRPHSLNAKGILPTPTESQVAVPPENPAIPPTSDSTDNTASHLLTNPIPPPPSVIAATTTHQPIDVHKDHAPSTDNAQKIIPNLNSPSKDTSSSTGPLIHSKASPTTKLISPNKFALLQASSEAESASSLDPGDQSSEQISNSKTTQATSKVTSHSNRQTRAKGSRR</sequence>
<feature type="compositionally biased region" description="Polar residues" evidence="1">
    <location>
        <begin position="291"/>
        <end position="314"/>
    </location>
</feature>
<dbReference type="AlphaFoldDB" id="A0ABD0VGQ1"/>
<feature type="region of interest" description="Disordered" evidence="1">
    <location>
        <begin position="129"/>
        <end position="324"/>
    </location>
</feature>
<feature type="compositionally biased region" description="Low complexity" evidence="1">
    <location>
        <begin position="277"/>
        <end position="286"/>
    </location>
</feature>
<name>A0ABD0VGQ1_DENTH</name>
<evidence type="ECO:0000313" key="2">
    <source>
        <dbReference type="EMBL" id="KAL0921831.1"/>
    </source>
</evidence>
<gene>
    <name evidence="2" type="ORF">M5K25_008943</name>
</gene>
<feature type="compositionally biased region" description="Basic residues" evidence="1">
    <location>
        <begin position="149"/>
        <end position="160"/>
    </location>
</feature>